<feature type="compositionally biased region" description="Basic and acidic residues" evidence="1">
    <location>
        <begin position="943"/>
        <end position="953"/>
    </location>
</feature>
<feature type="region of interest" description="Disordered" evidence="1">
    <location>
        <begin position="1"/>
        <end position="122"/>
    </location>
</feature>
<dbReference type="AlphaFoldDB" id="A0A8K0R7Q3"/>
<proteinExistence type="predicted"/>
<feature type="compositionally biased region" description="Basic and acidic residues" evidence="1">
    <location>
        <begin position="25"/>
        <end position="42"/>
    </location>
</feature>
<feature type="transmembrane region" description="Helical" evidence="2">
    <location>
        <begin position="221"/>
        <end position="247"/>
    </location>
</feature>
<dbReference type="EMBL" id="JAGMVJ010000010">
    <property type="protein sequence ID" value="KAH7087079.1"/>
    <property type="molecule type" value="Genomic_DNA"/>
</dbReference>
<comment type="caution">
    <text evidence="3">The sequence shown here is derived from an EMBL/GenBank/DDBJ whole genome shotgun (WGS) entry which is preliminary data.</text>
</comment>
<dbReference type="OrthoDB" id="4721035at2759"/>
<feature type="compositionally biased region" description="Polar residues" evidence="1">
    <location>
        <begin position="88"/>
        <end position="97"/>
    </location>
</feature>
<name>A0A8K0R7Q3_9PLEO</name>
<organism evidence="3 4">
    <name type="scientific">Paraphoma chrysanthemicola</name>
    <dbReference type="NCBI Taxonomy" id="798071"/>
    <lineage>
        <taxon>Eukaryota</taxon>
        <taxon>Fungi</taxon>
        <taxon>Dikarya</taxon>
        <taxon>Ascomycota</taxon>
        <taxon>Pezizomycotina</taxon>
        <taxon>Dothideomycetes</taxon>
        <taxon>Pleosporomycetidae</taxon>
        <taxon>Pleosporales</taxon>
        <taxon>Pleosporineae</taxon>
        <taxon>Phaeosphaeriaceae</taxon>
        <taxon>Paraphoma</taxon>
    </lineage>
</organism>
<evidence type="ECO:0000256" key="1">
    <source>
        <dbReference type="SAM" id="MobiDB-lite"/>
    </source>
</evidence>
<reference evidence="3" key="1">
    <citation type="journal article" date="2021" name="Nat. Commun.">
        <title>Genetic determinants of endophytism in the Arabidopsis root mycobiome.</title>
        <authorList>
            <person name="Mesny F."/>
            <person name="Miyauchi S."/>
            <person name="Thiergart T."/>
            <person name="Pickel B."/>
            <person name="Atanasova L."/>
            <person name="Karlsson M."/>
            <person name="Huettel B."/>
            <person name="Barry K.W."/>
            <person name="Haridas S."/>
            <person name="Chen C."/>
            <person name="Bauer D."/>
            <person name="Andreopoulos W."/>
            <person name="Pangilinan J."/>
            <person name="LaButti K."/>
            <person name="Riley R."/>
            <person name="Lipzen A."/>
            <person name="Clum A."/>
            <person name="Drula E."/>
            <person name="Henrissat B."/>
            <person name="Kohler A."/>
            <person name="Grigoriev I.V."/>
            <person name="Martin F.M."/>
            <person name="Hacquard S."/>
        </authorList>
    </citation>
    <scope>NUCLEOTIDE SEQUENCE</scope>
    <source>
        <strain evidence="3">MPI-SDFR-AT-0120</strain>
    </source>
</reference>
<keyword evidence="2" id="KW-1133">Transmembrane helix</keyword>
<feature type="region of interest" description="Disordered" evidence="1">
    <location>
        <begin position="899"/>
        <end position="953"/>
    </location>
</feature>
<feature type="transmembrane region" description="Helical" evidence="2">
    <location>
        <begin position="178"/>
        <end position="201"/>
    </location>
</feature>
<evidence type="ECO:0000256" key="2">
    <source>
        <dbReference type="SAM" id="Phobius"/>
    </source>
</evidence>
<evidence type="ECO:0000313" key="3">
    <source>
        <dbReference type="EMBL" id="KAH7087079.1"/>
    </source>
</evidence>
<feature type="transmembrane region" description="Helical" evidence="2">
    <location>
        <begin position="287"/>
        <end position="311"/>
    </location>
</feature>
<dbReference type="Proteomes" id="UP000813461">
    <property type="component" value="Unassembled WGS sequence"/>
</dbReference>
<protein>
    <recommendedName>
        <fullName evidence="5">Mcm2 3 5 family protein</fullName>
    </recommendedName>
</protein>
<accession>A0A8K0R7Q3</accession>
<feature type="compositionally biased region" description="Basic and acidic residues" evidence="1">
    <location>
        <begin position="1"/>
        <end position="12"/>
    </location>
</feature>
<evidence type="ECO:0000313" key="4">
    <source>
        <dbReference type="Proteomes" id="UP000813461"/>
    </source>
</evidence>
<gene>
    <name evidence="3" type="ORF">FB567DRAFT_59106</name>
</gene>
<evidence type="ECO:0008006" key="5">
    <source>
        <dbReference type="Google" id="ProtNLM"/>
    </source>
</evidence>
<keyword evidence="4" id="KW-1185">Reference proteome</keyword>
<sequence length="953" mass="105310">MEISGTREHRTQTETSSTLASQELEYERGQDVRSFQQRHDGDSQASGHNAPDADALFHHDPGNTTVEKPSNVHDQRESASIAKKDSPTRVTRTTDALSSVPPYEHVTQPDTSFVHHGNLGHDRPQYEQPGFSIPHPRFGHDPESSTPAVKPLLDLHSGFDPGQECPTRHDFRTSRFTWMNAGIIFISSVSTLLAALFVTLAVKRQRYGSLIGNELDSKMTISTAILWTSVLAKTIELTFVTAFVAFLGQVISRKAFLQSSGHGVTLSEMTMWRWIVQPGTIFAQKEIAIYAGFSILGVLTLLSTVFSTLYVTAATALVQPIPKESEWHSKVMTGFVNSDFASLKHIQDSCKLPIASGIDDTYLSTTCMQISHAARSMYNEQNFLTTWSELLESGNNTSNQEQRPAVVGLQYENATVVPQWVNIINTTEVSKLHQRVVNNVTLAMPHIGVVDVIHNQRNRMPRSESSNSIGPYSLWASVPSPMINVLCVHMTEKELEPIVFSSWPQNKTVNADNWFTTGNFTTWKTSANSRDMDMATTRNKTVVDDIFEWYKEDTKTMLDYPPVFPLLPKPFNTVLNHTSFAWGRSAIYVLGQGAAGPDDSYKGPDLRGQYPLCRIKAGITPDCSTRYSMSVAGSKVEVLCGDRAEDMEYIKANTSATTIPGHPNWRDLGTDWSSSLSLHTGISDGYASNNRLLMQLLLTPEDNGVVSLNPKLPSLAEVLASLASDTLVLATKDSPFVEYFNYTLPPDASSLKDPEPQWFQAKIKSQEYASGGVDTATKGWLVVLISTFAINALMLVYFILQPGLVTDFSQPPQLFALAINSPPARVLAGSCGTGPEGKQYKVGWVIDREGEHLFMQPHPDENSALLRNEYEAGTVKVSNAKTGKRSGVLASLSPTFSRANHSLRSRAKPSAESSPGASTELLRSPDRNERTPSAQSDYELEEFDPRRQYSRLD</sequence>
<keyword evidence="2" id="KW-0472">Membrane</keyword>
<keyword evidence="2" id="KW-0812">Transmembrane</keyword>
<feature type="compositionally biased region" description="Basic and acidic residues" evidence="1">
    <location>
        <begin position="70"/>
        <end position="87"/>
    </location>
</feature>